<evidence type="ECO:0000256" key="3">
    <source>
        <dbReference type="ARBA" id="ARBA00011738"/>
    </source>
</evidence>
<dbReference type="Pfam" id="PF00155">
    <property type="entry name" value="Aminotran_1_2"/>
    <property type="match status" value="1"/>
</dbReference>
<comment type="caution">
    <text evidence="10">The sequence shown here is derived from an EMBL/GenBank/DDBJ whole genome shotgun (WGS) entry which is preliminary data.</text>
</comment>
<dbReference type="FunFam" id="3.40.640.10:FF:000015">
    <property type="entry name" value="Aspartate aminotransferase"/>
    <property type="match status" value="1"/>
</dbReference>
<dbReference type="InterPro" id="IPR004838">
    <property type="entry name" value="NHTrfase_class1_PyrdxlP-BS"/>
</dbReference>
<dbReference type="AlphaFoldDB" id="A0A8I1G305"/>
<dbReference type="SUPFAM" id="SSF53383">
    <property type="entry name" value="PLP-dependent transferases"/>
    <property type="match status" value="1"/>
</dbReference>
<dbReference type="GO" id="GO:0030170">
    <property type="term" value="F:pyridoxal phosphate binding"/>
    <property type="evidence" value="ECO:0007669"/>
    <property type="project" value="InterPro"/>
</dbReference>
<reference evidence="10" key="1">
    <citation type="submission" date="2020-12" db="EMBL/GenBank/DDBJ databases">
        <title>Molecular epidemiology of VIM- metallo-b-lactamase-producing Enterobacter cloacae complex isolated in France between 2015 and 2018.</title>
        <authorList>
            <person name="Emeraud C."/>
            <person name="Petit C."/>
            <person name="Bonnin R."/>
            <person name="Naas T."/>
            <person name="Dortet L."/>
        </authorList>
    </citation>
    <scope>NUCLEOTIDE SEQUENCE</scope>
    <source>
        <strain evidence="10">170C2</strain>
    </source>
</reference>
<evidence type="ECO:0000313" key="11">
    <source>
        <dbReference type="Proteomes" id="UP000641429"/>
    </source>
</evidence>
<dbReference type="EMBL" id="JAELXN010000034">
    <property type="protein sequence ID" value="MBJ6596132.1"/>
    <property type="molecule type" value="Genomic_DNA"/>
</dbReference>
<dbReference type="Proteomes" id="UP000641429">
    <property type="component" value="Unassembled WGS sequence"/>
</dbReference>
<dbReference type="Gene3D" id="3.90.1150.10">
    <property type="entry name" value="Aspartate Aminotransferase, domain 1"/>
    <property type="match status" value="1"/>
</dbReference>
<dbReference type="GO" id="GO:0004838">
    <property type="term" value="F:L-tyrosine-2-oxoglutarate transaminase activity"/>
    <property type="evidence" value="ECO:0007669"/>
    <property type="project" value="TreeGrafter"/>
</dbReference>
<dbReference type="PRINTS" id="PR00799">
    <property type="entry name" value="TRANSAMINASE"/>
</dbReference>
<protein>
    <recommendedName>
        <fullName evidence="7">Aminotransferase</fullName>
        <ecNumber evidence="7">2.6.1.-</ecNumber>
    </recommendedName>
</protein>
<evidence type="ECO:0000256" key="5">
    <source>
        <dbReference type="ARBA" id="ARBA00022679"/>
    </source>
</evidence>
<comment type="subunit">
    <text evidence="3">Homodimer.</text>
</comment>
<evidence type="ECO:0000256" key="2">
    <source>
        <dbReference type="ARBA" id="ARBA00007441"/>
    </source>
</evidence>
<feature type="domain" description="Aminotransferase class I/classII large" evidence="9">
    <location>
        <begin position="27"/>
        <end position="393"/>
    </location>
</feature>
<dbReference type="NCBIfam" id="NF006719">
    <property type="entry name" value="PRK09257.1"/>
    <property type="match status" value="1"/>
</dbReference>
<keyword evidence="5 7" id="KW-0808">Transferase</keyword>
<accession>A0A8I1G305</accession>
<dbReference type="GO" id="GO:0033585">
    <property type="term" value="P:L-phenylalanine biosynthetic process from chorismate via phenylpyruvate"/>
    <property type="evidence" value="ECO:0007669"/>
    <property type="project" value="TreeGrafter"/>
</dbReference>
<dbReference type="InterPro" id="IPR004839">
    <property type="entry name" value="Aminotransferase_I/II_large"/>
</dbReference>
<gene>
    <name evidence="10" type="primary">tyrB</name>
    <name evidence="10" type="ORF">JGT27_10540</name>
</gene>
<keyword evidence="6" id="KW-0663">Pyridoxal phosphate</keyword>
<dbReference type="GO" id="GO:0042802">
    <property type="term" value="F:identical protein binding"/>
    <property type="evidence" value="ECO:0007669"/>
    <property type="project" value="TreeGrafter"/>
</dbReference>
<dbReference type="PANTHER" id="PTHR11879">
    <property type="entry name" value="ASPARTATE AMINOTRANSFERASE"/>
    <property type="match status" value="1"/>
</dbReference>
<dbReference type="InterPro" id="IPR000796">
    <property type="entry name" value="Asp_trans"/>
</dbReference>
<comment type="similarity">
    <text evidence="2 7">Belongs to the class-I pyridoxal-phosphate-dependent aminotransferase family.</text>
</comment>
<dbReference type="InterPro" id="IPR015424">
    <property type="entry name" value="PyrdxlP-dep_Trfase"/>
</dbReference>
<evidence type="ECO:0000256" key="7">
    <source>
        <dbReference type="RuleBase" id="RU000481"/>
    </source>
</evidence>
<comment type="cofactor">
    <cofactor evidence="1 7">
        <name>pyridoxal 5'-phosphate</name>
        <dbReference type="ChEBI" id="CHEBI:597326"/>
    </cofactor>
</comment>
<dbReference type="InterPro" id="IPR015421">
    <property type="entry name" value="PyrdxlP-dep_Trfase_major"/>
</dbReference>
<dbReference type="PROSITE" id="PS00105">
    <property type="entry name" value="AA_TRANSFER_CLASS_1"/>
    <property type="match status" value="1"/>
</dbReference>
<name>A0A8I1G305_ENTAS</name>
<sequence length="397" mass="43186">MFQKVDAYAGDPILSLMERFKEDPRSDKVNLSIGLYYNHEGFIPQLQAVAEAEARLNAVPHGASLYLPMEGLNAYRSTIAPLLFGADHAVLAQKRVATIQTLGGSGALKVGADFLKKYFPDSGVWVSDPTWENHVAIFEGAGFKVATYPWFDSETNGVRVEALLEKLNTLPARSIVLLHPCCHNPTGADLTNAQWDAVIEVLKARDLIPFLDIAYQGFGAGMEEDAYAIRAVASAGLPALVSNSFSKIFSLYGERVGGLSVVCEDAEAAGRVLGQLKATVRRIYSSPPNFGAQVVATVLGDEQLKASWLAEVEAMRKRIQAMRQELVNVLKEAVPGHNFDYLLKQRGMFSYTGLSAAQVDRLREEFGVYLIASGRMCVAGLNASNVHRVAQAFAAVM</sequence>
<evidence type="ECO:0000256" key="1">
    <source>
        <dbReference type="ARBA" id="ARBA00001933"/>
    </source>
</evidence>
<evidence type="ECO:0000259" key="9">
    <source>
        <dbReference type="Pfam" id="PF00155"/>
    </source>
</evidence>
<dbReference type="Gene3D" id="3.40.640.10">
    <property type="entry name" value="Type I PLP-dependent aspartate aminotransferase-like (Major domain)"/>
    <property type="match status" value="1"/>
</dbReference>
<dbReference type="InterPro" id="IPR015422">
    <property type="entry name" value="PyrdxlP-dep_Trfase_small"/>
</dbReference>
<keyword evidence="4 7" id="KW-0032">Aminotransferase</keyword>
<proteinExistence type="inferred from homology"/>
<evidence type="ECO:0000313" key="10">
    <source>
        <dbReference type="EMBL" id="MBJ6596132.1"/>
    </source>
</evidence>
<dbReference type="CDD" id="cd00609">
    <property type="entry name" value="AAT_like"/>
    <property type="match status" value="1"/>
</dbReference>
<dbReference type="FunFam" id="3.90.1150.10:FF:000001">
    <property type="entry name" value="Aspartate aminotransferase"/>
    <property type="match status" value="1"/>
</dbReference>
<dbReference type="GO" id="GO:0005829">
    <property type="term" value="C:cytosol"/>
    <property type="evidence" value="ECO:0007669"/>
    <property type="project" value="TreeGrafter"/>
</dbReference>
<evidence type="ECO:0000256" key="8">
    <source>
        <dbReference type="SAM" id="Coils"/>
    </source>
</evidence>
<organism evidence="10 11">
    <name type="scientific">Enterobacter asburiae</name>
    <dbReference type="NCBI Taxonomy" id="61645"/>
    <lineage>
        <taxon>Bacteria</taxon>
        <taxon>Pseudomonadati</taxon>
        <taxon>Pseudomonadota</taxon>
        <taxon>Gammaproteobacteria</taxon>
        <taxon>Enterobacterales</taxon>
        <taxon>Enterobacteriaceae</taxon>
        <taxon>Enterobacter</taxon>
        <taxon>Enterobacter cloacae complex</taxon>
    </lineage>
</organism>
<dbReference type="PANTHER" id="PTHR11879:SF37">
    <property type="entry name" value="AROMATIC-AMINO-ACID AMINOTRANSFERASE"/>
    <property type="match status" value="1"/>
</dbReference>
<feature type="coiled-coil region" evidence="8">
    <location>
        <begin position="305"/>
        <end position="332"/>
    </location>
</feature>
<evidence type="ECO:0000256" key="6">
    <source>
        <dbReference type="ARBA" id="ARBA00022898"/>
    </source>
</evidence>
<dbReference type="EC" id="2.6.1.-" evidence="7"/>
<dbReference type="RefSeq" id="WP_199028093.1">
    <property type="nucleotide sequence ID" value="NZ_AP028420.1"/>
</dbReference>
<keyword evidence="8" id="KW-0175">Coiled coil</keyword>
<evidence type="ECO:0000256" key="4">
    <source>
        <dbReference type="ARBA" id="ARBA00022576"/>
    </source>
</evidence>